<organism evidence="14 15">
    <name type="scientific">Koribacter versatilis (strain Ellin345)</name>
    <dbReference type="NCBI Taxonomy" id="204669"/>
    <lineage>
        <taxon>Bacteria</taxon>
        <taxon>Pseudomonadati</taxon>
        <taxon>Acidobacteriota</taxon>
        <taxon>Terriglobia</taxon>
        <taxon>Terriglobales</taxon>
        <taxon>Candidatus Korobacteraceae</taxon>
        <taxon>Candidatus Korobacter</taxon>
    </lineage>
</organism>
<evidence type="ECO:0000259" key="12">
    <source>
        <dbReference type="Pfam" id="PF06827"/>
    </source>
</evidence>
<keyword evidence="10" id="KW-0479">Metal-binding</keyword>
<keyword evidence="5 10" id="KW-0067">ATP-binding</keyword>
<dbReference type="GO" id="GO:0000049">
    <property type="term" value="F:tRNA binding"/>
    <property type="evidence" value="ECO:0007669"/>
    <property type="project" value="InterPro"/>
</dbReference>
<evidence type="ECO:0000256" key="1">
    <source>
        <dbReference type="ARBA" id="ARBA00006887"/>
    </source>
</evidence>
<keyword evidence="10" id="KW-0862">Zinc</keyword>
<dbReference type="Gene3D" id="3.40.50.620">
    <property type="entry name" value="HUPs"/>
    <property type="match status" value="2"/>
</dbReference>
<comment type="catalytic activity">
    <reaction evidence="9 10">
        <text>tRNA(Ile) + L-isoleucine + ATP = L-isoleucyl-tRNA(Ile) + AMP + diphosphate</text>
        <dbReference type="Rhea" id="RHEA:11060"/>
        <dbReference type="Rhea" id="RHEA-COMP:9666"/>
        <dbReference type="Rhea" id="RHEA-COMP:9695"/>
        <dbReference type="ChEBI" id="CHEBI:30616"/>
        <dbReference type="ChEBI" id="CHEBI:33019"/>
        <dbReference type="ChEBI" id="CHEBI:58045"/>
        <dbReference type="ChEBI" id="CHEBI:78442"/>
        <dbReference type="ChEBI" id="CHEBI:78528"/>
        <dbReference type="ChEBI" id="CHEBI:456215"/>
        <dbReference type="EC" id="6.1.1.5"/>
    </reaction>
</comment>
<evidence type="ECO:0000256" key="4">
    <source>
        <dbReference type="ARBA" id="ARBA00022741"/>
    </source>
</evidence>
<keyword evidence="6 10" id="KW-0648">Protein biosynthesis</keyword>
<dbReference type="Pfam" id="PF08264">
    <property type="entry name" value="Anticodon_1"/>
    <property type="match status" value="1"/>
</dbReference>
<dbReference type="SUPFAM" id="SSF50677">
    <property type="entry name" value="ValRS/IleRS/LeuRS editing domain"/>
    <property type="match status" value="1"/>
</dbReference>
<comment type="domain">
    <text evidence="10">IleRS has two distinct active sites: one for aminoacylation and one for editing. The misactivated valine is translocated from the active site to the editing site, which sterically excludes the correctly activated isoleucine. The single editing site contains two valyl binding pockets, one specific for each substrate (Val-AMP or Val-tRNA(Ile)).</text>
</comment>
<dbReference type="PANTHER" id="PTHR42765">
    <property type="entry name" value="SOLEUCYL-TRNA SYNTHETASE"/>
    <property type="match status" value="1"/>
</dbReference>
<dbReference type="GO" id="GO:0002161">
    <property type="term" value="F:aminoacyl-tRNA deacylase activity"/>
    <property type="evidence" value="ECO:0007669"/>
    <property type="project" value="InterPro"/>
</dbReference>
<evidence type="ECO:0000313" key="15">
    <source>
        <dbReference type="Proteomes" id="UP000002432"/>
    </source>
</evidence>
<dbReference type="KEGG" id="aba:Acid345_1861"/>
<comment type="function">
    <text evidence="8 10">Catalyzes the attachment of isoleucine to tRNA(Ile). As IleRS can inadvertently accommodate and process structurally similar amino acids such as valine, to avoid such errors it has two additional distinct tRNA(Ile)-dependent editing activities. One activity is designated as 'pretransfer' editing and involves the hydrolysis of activated Val-AMP. The other activity is designated 'posttransfer' editing and involves deacylation of mischarged Val-tRNA(Ile).</text>
</comment>
<dbReference type="EnsemblBacteria" id="ABF40862">
    <property type="protein sequence ID" value="ABF40862"/>
    <property type="gene ID" value="Acid345_1861"/>
</dbReference>
<name>Q1IQI8_KORVE</name>
<dbReference type="CDD" id="cd00818">
    <property type="entry name" value="IleRS_core"/>
    <property type="match status" value="1"/>
</dbReference>
<dbReference type="eggNOG" id="COG0060">
    <property type="taxonomic scope" value="Bacteria"/>
</dbReference>
<feature type="binding site" evidence="10">
    <location>
        <position position="606"/>
    </location>
    <ligand>
        <name>ATP</name>
        <dbReference type="ChEBI" id="CHEBI:30616"/>
    </ligand>
</feature>
<dbReference type="HAMAP" id="MF_02002">
    <property type="entry name" value="Ile_tRNA_synth_type1"/>
    <property type="match status" value="1"/>
</dbReference>
<evidence type="ECO:0000256" key="6">
    <source>
        <dbReference type="ARBA" id="ARBA00022917"/>
    </source>
</evidence>
<keyword evidence="3 10" id="KW-0436">Ligase</keyword>
<dbReference type="CDD" id="cd07960">
    <property type="entry name" value="Anticodon_Ia_Ile_BEm"/>
    <property type="match status" value="1"/>
</dbReference>
<evidence type="ECO:0000259" key="13">
    <source>
        <dbReference type="Pfam" id="PF08264"/>
    </source>
</evidence>
<dbReference type="InterPro" id="IPR023585">
    <property type="entry name" value="Ile-tRNA-ligase_type1"/>
</dbReference>
<dbReference type="SUPFAM" id="SSF52374">
    <property type="entry name" value="Nucleotidylyl transferase"/>
    <property type="match status" value="1"/>
</dbReference>
<comment type="similarity">
    <text evidence="1 10">Belongs to the class-I aminoacyl-tRNA synthetase family. IleS type 1 subfamily.</text>
</comment>
<dbReference type="InterPro" id="IPR009080">
    <property type="entry name" value="tRNAsynth_Ia_anticodon-bd"/>
</dbReference>
<dbReference type="GO" id="GO:0004822">
    <property type="term" value="F:isoleucine-tRNA ligase activity"/>
    <property type="evidence" value="ECO:0007669"/>
    <property type="project" value="UniProtKB-UniRule"/>
</dbReference>
<evidence type="ECO:0000256" key="3">
    <source>
        <dbReference type="ARBA" id="ARBA00022598"/>
    </source>
</evidence>
<comment type="cofactor">
    <cofactor evidence="10">
        <name>Zn(2+)</name>
        <dbReference type="ChEBI" id="CHEBI:29105"/>
    </cofactor>
    <text evidence="10">Binds 1 zinc ion per subunit.</text>
</comment>
<feature type="binding site" evidence="10">
    <location>
        <position position="562"/>
    </location>
    <ligand>
        <name>L-isoleucyl-5'-AMP</name>
        <dbReference type="ChEBI" id="CHEBI:178002"/>
    </ligand>
</feature>
<feature type="binding site" evidence="10">
    <location>
        <position position="899"/>
    </location>
    <ligand>
        <name>Zn(2+)</name>
        <dbReference type="ChEBI" id="CHEBI:29105"/>
    </ligand>
</feature>
<sequence length="936" mass="105109">MPLELKDTINLPKTDFAMKANLPLNEPKMLARWEEQRIYELIRESRQGKPSYILHDGPPYANGPIHLGHALNKCLKDFVVKSKTMAGFDAPYIPGWDCHGLPIEIKVDEQLGRKKLEMDPLDVRAACAKYALKYLDTQREQFKRLGVFGQWDKPYSTMTPEYESVVLRIFYDFLEQGAVYKGLRPVYWCIHDKTALAEAEVEYEMHTSPSVYVRYMMTSDPGGIDPALAGKQAAAIIWTTTPWTLPASMAIAFSPNAEYVGLEHDGLVYIVAGELAEATKAKTDLHDAKEIARFAGSKLERATFQHPFLDRSILGVLADYVTMDTGTGAVHTAPAHGADDFYTGVKYGIDQTCNVDEAGRLRNGLPEYDGMTVFKANPVIVQLLRERGVLLGFENIEHSYPHCWRCHNPIIFRATEQWFIAMEAKMSNGTLRSVALDEIKKVKWDPSWGEERISNMIATRPDWCISRQRLWGVPIAVFFCEGCNTLVSDKAVNAGVVERVVKEGGDTWYKHQASELLPSGYKCSKCGGTSFRKEMDIIDVWFESGSSKLAVIGEPTADFYTEGGDQHRGWFHSSLLCHIGAQGHAPYKHVATSGWTLDPQGRAMSKSLGNVVDPVDIAKRLGAEIVRLWVASVDFREDVRASEELMQRVAENYKKIRNTFRYILGNLKNFDPAKDALKFEELQPFDQYILLRLAEVIGDVRDWYDEMSFHKLFMRLKDFCVVDLSAVYFDVIKDRLYISLPDAKARRSAQTAIWTIGEALVRLLAPLMSFTAEELWQFFPAVEGRPTTVHAAYFPKAEDVADNRSGEAAKTIESEYERLIAVRTDVLKALEEARNAKLIGSGLEAQVVLTAPAELVPLLEKHKAELRYLFIVSDVQLATGGTNGSGLQVQVNKAPGQKCERCWNYSTHVGEDAEYPTVCERCSPVLHKLEATAGAH</sequence>
<dbReference type="InterPro" id="IPR050081">
    <property type="entry name" value="Ile-tRNA_ligase"/>
</dbReference>
<evidence type="ECO:0000256" key="7">
    <source>
        <dbReference type="ARBA" id="ARBA00023146"/>
    </source>
</evidence>
<comment type="subcellular location">
    <subcellularLocation>
        <location evidence="10">Cytoplasm</location>
    </subcellularLocation>
</comment>
<dbReference type="InterPro" id="IPR002301">
    <property type="entry name" value="Ile-tRNA-ligase"/>
</dbReference>
<evidence type="ECO:0000256" key="10">
    <source>
        <dbReference type="HAMAP-Rule" id="MF_02002"/>
    </source>
</evidence>
<dbReference type="InterPro" id="IPR002300">
    <property type="entry name" value="aa-tRNA-synth_Ia"/>
</dbReference>
<feature type="short sequence motif" description="'KMSKS' region" evidence="10">
    <location>
        <begin position="603"/>
        <end position="607"/>
    </location>
</feature>
<evidence type="ECO:0000313" key="14">
    <source>
        <dbReference type="EMBL" id="ABF40862.1"/>
    </source>
</evidence>
<dbReference type="PANTHER" id="PTHR42765:SF1">
    <property type="entry name" value="ISOLEUCINE--TRNA LIGASE, MITOCHONDRIAL"/>
    <property type="match status" value="1"/>
</dbReference>
<dbReference type="Pfam" id="PF00133">
    <property type="entry name" value="tRNA-synt_1"/>
    <property type="match status" value="1"/>
</dbReference>
<dbReference type="PRINTS" id="PR00984">
    <property type="entry name" value="TRNASYNTHILE"/>
</dbReference>
<feature type="binding site" evidence="10">
    <location>
        <position position="902"/>
    </location>
    <ligand>
        <name>Zn(2+)</name>
        <dbReference type="ChEBI" id="CHEBI:29105"/>
    </ligand>
</feature>
<dbReference type="SUPFAM" id="SSF47323">
    <property type="entry name" value="Anticodon-binding domain of a subclass of class I aminoacyl-tRNA synthetases"/>
    <property type="match status" value="1"/>
</dbReference>
<dbReference type="RefSeq" id="WP_011522664.1">
    <property type="nucleotide sequence ID" value="NC_008009.1"/>
</dbReference>
<gene>
    <name evidence="10" type="primary">ileS</name>
    <name evidence="14" type="ordered locus">Acid345_1861</name>
</gene>
<dbReference type="EC" id="6.1.1.5" evidence="10"/>
<dbReference type="FunFam" id="3.40.50.620:FF:000042">
    <property type="entry name" value="Isoleucine--tRNA ligase"/>
    <property type="match status" value="1"/>
</dbReference>
<dbReference type="Gene3D" id="1.10.730.20">
    <property type="match status" value="1"/>
</dbReference>
<dbReference type="NCBIfam" id="TIGR00392">
    <property type="entry name" value="ileS"/>
    <property type="match status" value="1"/>
</dbReference>
<dbReference type="InterPro" id="IPR013155">
    <property type="entry name" value="M/V/L/I-tRNA-synth_anticd-bd"/>
</dbReference>
<keyword evidence="4 10" id="KW-0547">Nucleotide-binding</keyword>
<keyword evidence="7 10" id="KW-0030">Aminoacyl-tRNA synthetase</keyword>
<feature type="binding site" evidence="10">
    <location>
        <position position="922"/>
    </location>
    <ligand>
        <name>Zn(2+)</name>
        <dbReference type="ChEBI" id="CHEBI:29105"/>
    </ligand>
</feature>
<keyword evidence="15" id="KW-1185">Reference proteome</keyword>
<dbReference type="Gene3D" id="3.90.740.10">
    <property type="entry name" value="Valyl/Leucyl/Isoleucyl-tRNA synthetase, editing domain"/>
    <property type="match status" value="1"/>
</dbReference>
<accession>Q1IQI8</accession>
<dbReference type="InterPro" id="IPR009008">
    <property type="entry name" value="Val/Leu/Ile-tRNA-synth_edit"/>
</dbReference>
<feature type="binding site" evidence="10">
    <location>
        <position position="919"/>
    </location>
    <ligand>
        <name>Zn(2+)</name>
        <dbReference type="ChEBI" id="CHEBI:29105"/>
    </ligand>
</feature>
<evidence type="ECO:0000256" key="2">
    <source>
        <dbReference type="ARBA" id="ARBA00022490"/>
    </source>
</evidence>
<dbReference type="STRING" id="204669.Acid345_1861"/>
<dbReference type="EMBL" id="CP000360">
    <property type="protein sequence ID" value="ABF40862.1"/>
    <property type="molecule type" value="Genomic_DNA"/>
</dbReference>
<dbReference type="Pfam" id="PF06827">
    <property type="entry name" value="zf-FPG_IleRS"/>
    <property type="match status" value="1"/>
</dbReference>
<evidence type="ECO:0000256" key="9">
    <source>
        <dbReference type="ARBA" id="ARBA00048359"/>
    </source>
</evidence>
<dbReference type="PROSITE" id="PS00178">
    <property type="entry name" value="AA_TRNA_LIGASE_I"/>
    <property type="match status" value="1"/>
</dbReference>
<feature type="domain" description="Zinc finger FPG/IleRS-type" evidence="12">
    <location>
        <begin position="896"/>
        <end position="924"/>
    </location>
</feature>
<dbReference type="Proteomes" id="UP000002432">
    <property type="component" value="Chromosome"/>
</dbReference>
<evidence type="ECO:0000259" key="11">
    <source>
        <dbReference type="Pfam" id="PF00133"/>
    </source>
</evidence>
<proteinExistence type="inferred from homology"/>
<protein>
    <recommendedName>
        <fullName evidence="10">Isoleucine--tRNA ligase</fullName>
        <ecNumber evidence="10">6.1.1.5</ecNumber>
    </recommendedName>
    <alternativeName>
        <fullName evidence="10">Isoleucyl-tRNA synthetase</fullName>
        <shortName evidence="10">IleRS</shortName>
    </alternativeName>
</protein>
<dbReference type="InterPro" id="IPR033708">
    <property type="entry name" value="Anticodon_Ile_BEm"/>
</dbReference>
<comment type="subunit">
    <text evidence="10">Monomer.</text>
</comment>
<keyword evidence="2 10" id="KW-0963">Cytoplasm</keyword>
<evidence type="ECO:0000256" key="5">
    <source>
        <dbReference type="ARBA" id="ARBA00022840"/>
    </source>
</evidence>
<reference evidence="14 15" key="1">
    <citation type="journal article" date="2009" name="Appl. Environ. Microbiol.">
        <title>Three genomes from the phylum Acidobacteria provide insight into the lifestyles of these microorganisms in soils.</title>
        <authorList>
            <person name="Ward N.L."/>
            <person name="Challacombe J.F."/>
            <person name="Janssen P.H."/>
            <person name="Henrissat B."/>
            <person name="Coutinho P.M."/>
            <person name="Wu M."/>
            <person name="Xie G."/>
            <person name="Haft D.H."/>
            <person name="Sait M."/>
            <person name="Badger J."/>
            <person name="Barabote R.D."/>
            <person name="Bradley B."/>
            <person name="Brettin T.S."/>
            <person name="Brinkac L.M."/>
            <person name="Bruce D."/>
            <person name="Creasy T."/>
            <person name="Daugherty S.C."/>
            <person name="Davidsen T.M."/>
            <person name="DeBoy R.T."/>
            <person name="Detter J.C."/>
            <person name="Dodson R.J."/>
            <person name="Durkin A.S."/>
            <person name="Ganapathy A."/>
            <person name="Gwinn-Giglio M."/>
            <person name="Han C.S."/>
            <person name="Khouri H."/>
            <person name="Kiss H."/>
            <person name="Kothari S.P."/>
            <person name="Madupu R."/>
            <person name="Nelson K.E."/>
            <person name="Nelson W.C."/>
            <person name="Paulsen I."/>
            <person name="Penn K."/>
            <person name="Ren Q."/>
            <person name="Rosovitz M.J."/>
            <person name="Selengut J.D."/>
            <person name="Shrivastava S."/>
            <person name="Sullivan S.A."/>
            <person name="Tapia R."/>
            <person name="Thompson L.S."/>
            <person name="Watkins K.L."/>
            <person name="Yang Q."/>
            <person name="Yu C."/>
            <person name="Zafar N."/>
            <person name="Zhou L."/>
            <person name="Kuske C.R."/>
        </authorList>
    </citation>
    <scope>NUCLEOTIDE SEQUENCE [LARGE SCALE GENOMIC DNA]</scope>
    <source>
        <strain evidence="14 15">Ellin345</strain>
    </source>
</reference>
<evidence type="ECO:0000256" key="8">
    <source>
        <dbReference type="ARBA" id="ARBA00025217"/>
    </source>
</evidence>
<dbReference type="AlphaFoldDB" id="Q1IQI8"/>
<dbReference type="GO" id="GO:0005829">
    <property type="term" value="C:cytosol"/>
    <property type="evidence" value="ECO:0007669"/>
    <property type="project" value="TreeGrafter"/>
</dbReference>
<dbReference type="GO" id="GO:0006428">
    <property type="term" value="P:isoleucyl-tRNA aminoacylation"/>
    <property type="evidence" value="ECO:0007669"/>
    <property type="project" value="UniProtKB-UniRule"/>
</dbReference>
<dbReference type="InterPro" id="IPR001412">
    <property type="entry name" value="aa-tRNA-synth_I_CS"/>
</dbReference>
<dbReference type="InterPro" id="IPR014729">
    <property type="entry name" value="Rossmann-like_a/b/a_fold"/>
</dbReference>
<dbReference type="InterPro" id="IPR010663">
    <property type="entry name" value="Znf_FPG/IleRS"/>
</dbReference>
<feature type="domain" description="Methionyl/Valyl/Leucyl/Isoleucyl-tRNA synthetase anticodon-binding" evidence="13">
    <location>
        <begin position="686"/>
        <end position="848"/>
    </location>
</feature>
<feature type="domain" description="Aminoacyl-tRNA synthetase class Ia" evidence="11">
    <location>
        <begin position="28"/>
        <end position="640"/>
    </location>
</feature>
<dbReference type="GO" id="GO:0008270">
    <property type="term" value="F:zinc ion binding"/>
    <property type="evidence" value="ECO:0007669"/>
    <property type="project" value="UniProtKB-UniRule"/>
</dbReference>
<feature type="short sequence motif" description="'HIGH' region" evidence="10">
    <location>
        <begin position="59"/>
        <end position="69"/>
    </location>
</feature>
<dbReference type="HOGENOM" id="CLU_001493_7_1_0"/>
<dbReference type="GO" id="GO:0005524">
    <property type="term" value="F:ATP binding"/>
    <property type="evidence" value="ECO:0007669"/>
    <property type="project" value="UniProtKB-UniRule"/>
</dbReference>